<gene>
    <name evidence="11" type="ORF">BCR33DRAFT_520594</name>
</gene>
<evidence type="ECO:0000256" key="9">
    <source>
        <dbReference type="ARBA" id="ARBA00023136"/>
    </source>
</evidence>
<dbReference type="GO" id="GO:0016020">
    <property type="term" value="C:membrane"/>
    <property type="evidence" value="ECO:0007669"/>
    <property type="project" value="UniProtKB-SubCell"/>
</dbReference>
<evidence type="ECO:0000256" key="7">
    <source>
        <dbReference type="ARBA" id="ARBA00022989"/>
    </source>
</evidence>
<evidence type="ECO:0000256" key="10">
    <source>
        <dbReference type="ARBA" id="ARBA00023303"/>
    </source>
</evidence>
<keyword evidence="10" id="KW-0407">Ion channel</keyword>
<dbReference type="OrthoDB" id="297496at2759"/>
<reference evidence="11 12" key="1">
    <citation type="submission" date="2016-07" db="EMBL/GenBank/DDBJ databases">
        <title>Pervasive Adenine N6-methylation of Active Genes in Fungi.</title>
        <authorList>
            <consortium name="DOE Joint Genome Institute"/>
            <person name="Mondo S.J."/>
            <person name="Dannebaum R.O."/>
            <person name="Kuo R.C."/>
            <person name="Labutti K."/>
            <person name="Haridas S."/>
            <person name="Kuo A."/>
            <person name="Salamov A."/>
            <person name="Ahrendt S.R."/>
            <person name="Lipzen A."/>
            <person name="Sullivan W."/>
            <person name="Andreopoulos W.B."/>
            <person name="Clum A."/>
            <person name="Lindquist E."/>
            <person name="Daum C."/>
            <person name="Ramamoorthy G.K."/>
            <person name="Gryganskyi A."/>
            <person name="Culley D."/>
            <person name="Magnuson J.K."/>
            <person name="James T.Y."/>
            <person name="O'Malley M.A."/>
            <person name="Stajich J.E."/>
            <person name="Spatafora J.W."/>
            <person name="Visel A."/>
            <person name="Grigoriev I.V."/>
        </authorList>
    </citation>
    <scope>NUCLEOTIDE SEQUENCE [LARGE SCALE GENOMIC DNA]</scope>
    <source>
        <strain evidence="11 12">JEL800</strain>
    </source>
</reference>
<evidence type="ECO:0000256" key="3">
    <source>
        <dbReference type="ARBA" id="ARBA00022538"/>
    </source>
</evidence>
<keyword evidence="2" id="KW-0813">Transport</keyword>
<sequence length="251" mass="28430">MVGDPLQKRVLLTAGLNGCEKVVVMKMGEYEAADDFNGSTAIMVSHLIYHMYQRKEIDEEKCVILEATKRNLIKYVPPTSSTSRLSHRWYKRANEMVSKPPSMSGKLEVTGQPLVEEDVDVSNEVHFFYAPVFAAGRVITASMLDSMIYHFHKHPTRLDVFLVLCGVDHHYQEVLGLQGVVHSNLKQIRMPTEFVNRTYGELYRELAMNHGIIPLGLYRNSNDELRNSLPFVFTNPLAGVLLLVLLHSVSV</sequence>
<evidence type="ECO:0000256" key="1">
    <source>
        <dbReference type="ARBA" id="ARBA00004141"/>
    </source>
</evidence>
<evidence type="ECO:0000313" key="12">
    <source>
        <dbReference type="Proteomes" id="UP000193642"/>
    </source>
</evidence>
<keyword evidence="12" id="KW-1185">Reference proteome</keyword>
<evidence type="ECO:0000256" key="6">
    <source>
        <dbReference type="ARBA" id="ARBA00022958"/>
    </source>
</evidence>
<keyword evidence="7" id="KW-1133">Transmembrane helix</keyword>
<evidence type="ECO:0000256" key="2">
    <source>
        <dbReference type="ARBA" id="ARBA00022448"/>
    </source>
</evidence>
<dbReference type="PANTHER" id="PTHR10027">
    <property type="entry name" value="CALCIUM-ACTIVATED POTASSIUM CHANNEL ALPHA CHAIN"/>
    <property type="match status" value="1"/>
</dbReference>
<keyword evidence="3" id="KW-0633">Potassium transport</keyword>
<dbReference type="InterPro" id="IPR047871">
    <property type="entry name" value="K_chnl_Slo-like"/>
</dbReference>
<evidence type="ECO:0000313" key="11">
    <source>
        <dbReference type="EMBL" id="ORY33198.1"/>
    </source>
</evidence>
<keyword evidence="9" id="KW-0472">Membrane</keyword>
<evidence type="ECO:0000256" key="8">
    <source>
        <dbReference type="ARBA" id="ARBA00023065"/>
    </source>
</evidence>
<comment type="subcellular location">
    <subcellularLocation>
        <location evidence="1">Membrane</location>
        <topology evidence="1">Multi-pass membrane protein</topology>
    </subcellularLocation>
</comment>
<keyword evidence="4" id="KW-0812">Transmembrane</keyword>
<evidence type="ECO:0000256" key="4">
    <source>
        <dbReference type="ARBA" id="ARBA00022692"/>
    </source>
</evidence>
<name>A0A1Y2BED5_9FUNG</name>
<accession>A0A1Y2BED5</accession>
<keyword evidence="5" id="KW-0631">Potassium channel</keyword>
<comment type="caution">
    <text evidence="11">The sequence shown here is derived from an EMBL/GenBank/DDBJ whole genome shotgun (WGS) entry which is preliminary data.</text>
</comment>
<dbReference type="Proteomes" id="UP000193642">
    <property type="component" value="Unassembled WGS sequence"/>
</dbReference>
<keyword evidence="8" id="KW-0406">Ion transport</keyword>
<dbReference type="EMBL" id="MCGO01000068">
    <property type="protein sequence ID" value="ORY33198.1"/>
    <property type="molecule type" value="Genomic_DNA"/>
</dbReference>
<evidence type="ECO:0000256" key="5">
    <source>
        <dbReference type="ARBA" id="ARBA00022826"/>
    </source>
</evidence>
<organism evidence="11 12">
    <name type="scientific">Rhizoclosmatium globosum</name>
    <dbReference type="NCBI Taxonomy" id="329046"/>
    <lineage>
        <taxon>Eukaryota</taxon>
        <taxon>Fungi</taxon>
        <taxon>Fungi incertae sedis</taxon>
        <taxon>Chytridiomycota</taxon>
        <taxon>Chytridiomycota incertae sedis</taxon>
        <taxon>Chytridiomycetes</taxon>
        <taxon>Chytridiales</taxon>
        <taxon>Chytriomycetaceae</taxon>
        <taxon>Rhizoclosmatium</taxon>
    </lineage>
</organism>
<keyword evidence="6" id="KW-0630">Potassium</keyword>
<proteinExistence type="predicted"/>
<dbReference type="GO" id="GO:0005267">
    <property type="term" value="F:potassium channel activity"/>
    <property type="evidence" value="ECO:0007669"/>
    <property type="project" value="UniProtKB-KW"/>
</dbReference>
<dbReference type="AlphaFoldDB" id="A0A1Y2BED5"/>
<protein>
    <submittedName>
        <fullName evidence="11">Uncharacterized protein</fullName>
    </submittedName>
</protein>
<dbReference type="PANTHER" id="PTHR10027:SF10">
    <property type="entry name" value="SLOWPOKE 2, ISOFORM D"/>
    <property type="match status" value="1"/>
</dbReference>